<dbReference type="OrthoDB" id="2472181at2"/>
<dbReference type="SMART" id="SM00823">
    <property type="entry name" value="PKS_PP"/>
    <property type="match status" value="2"/>
</dbReference>
<dbReference type="Gene3D" id="1.10.1200.10">
    <property type="entry name" value="ACP-like"/>
    <property type="match status" value="2"/>
</dbReference>
<dbReference type="GO" id="GO:0031177">
    <property type="term" value="F:phosphopantetheine binding"/>
    <property type="evidence" value="ECO:0007669"/>
    <property type="project" value="InterPro"/>
</dbReference>
<dbReference type="FunFam" id="2.30.38.10:FF:000001">
    <property type="entry name" value="Non-ribosomal peptide synthetase PvdI"/>
    <property type="match status" value="1"/>
</dbReference>
<feature type="domain" description="Carrier" evidence="4">
    <location>
        <begin position="2030"/>
        <end position="2109"/>
    </location>
</feature>
<keyword evidence="2" id="KW-0596">Phosphopantetheine</keyword>
<dbReference type="GO" id="GO:0005737">
    <property type="term" value="C:cytoplasm"/>
    <property type="evidence" value="ECO:0007669"/>
    <property type="project" value="TreeGrafter"/>
</dbReference>
<dbReference type="SUPFAM" id="SSF52777">
    <property type="entry name" value="CoA-dependent acyltransferases"/>
    <property type="match status" value="6"/>
</dbReference>
<dbReference type="GO" id="GO:0003824">
    <property type="term" value="F:catalytic activity"/>
    <property type="evidence" value="ECO:0007669"/>
    <property type="project" value="InterPro"/>
</dbReference>
<dbReference type="SUPFAM" id="SSF47336">
    <property type="entry name" value="ACP-like"/>
    <property type="match status" value="2"/>
</dbReference>
<dbReference type="EMBL" id="VFPA01000002">
    <property type="protein sequence ID" value="TQM11753.1"/>
    <property type="molecule type" value="Genomic_DNA"/>
</dbReference>
<sequence>MTTGVQAPVTFDLTTAQLGIWNAQRLDPDSPYYLVGDVLEVSGPDPVDAGLLAEAVRITTDDAETLRVRVLDPPGGPRQLVDDTPAAAPRIVDLRGEPDPVAAGNAFVSAERFRAAAALSGMTERDLAVQVVLRITDRDVWCVLLYHHLVIDGYSQSMLCRRIAAVYTALATGEPVPPSPFRPFAEFAAADAAYLASEDSAADRAYWVDRLTPVPEFDDRAAPAGPAECTLSASAVVPPAEIEALRAVAKQVGATWGEAVIACYAAFLHRMQGRSDVVFGLPLMCRLGSTGLRTPAMAVNVLPLRVAVHSGDRLPELTRRVAAAMAEMRAHQRYRGGNIPRDLGVPGASALLHGSGVNFKAYDLVMDFAGATGQMRNVAGGPPEDWGLTATPTRDGGLLLGFEVDARAGDQAAVDRKPAAMRTMVRELARPEAPPVGQVDLVGEAREALLAAARTPAVDGAAEPVPAVLDALAAARADATALVAGAQRLTTAELAGRVHRLARALRARGVGPDDVVALALPRSADLVVALLAVLDAGAAYLALDPEHPQQRRRELLADARPVLVVTAGSAPDLGAVERLDLADPAVLAELAALPERPLTAAELAAPRHPDHLAYVIYTSGSTGRPKGVLARSGGLAELVHRQRATVVAAAERRAPRRLRAAHTYSFAFDASLDQLCWLLCGHELHLYDTETARDADALVAAVRRDRIDVVDTTPSMAGPLLAAGLLAGSPAPGVLLLGGEAVGEGLWRTVAGSGATAFNLYGPTEATVDATVAPVAGRAPTIGAAVPGTCAYVLDGALAPVPDGERGELYLAGPHLARGYLGRPGATAERFVANPYGRPGERMYRTGDLVRRLPAGDLEYVARDDGQVKIRGHRVELGEVEAGLAALPGVDAAAASVRTDSGRARLVGYVVPAAGADPSPEHLRDALAVRLPEHLVPAAVVVLAELPVTVNGKLDRAALPAPALADTGRAAVTVQEEALSAVVAEVLGLPHVGVEADFFALGGDSITAIAVSSRARARGLDLRPKDLLARQSIAALAAGARPVAVAEAEPDRPLVRLDEATTAEIERTRRIEAVLPATPLQVGLAFHTLVRGADDTDVYVAQAVLRFDGELDPDRMRAAAGELLRRRPALRSFLVVTDSGDVVTVVPAETELLWEYADLTGLETVAREAEVQRLRSDQVQRGFDPATPPLVRFLLVATGPDEHRLCLTMHHALLDGWSMPLVGRALSGLYAELGGGPAVPDAPDLAAYHRFVARRDPGKSLQAWRELLAGVDEGTRLAPAATAARVERPERVRIDLGPEFSDRLRGFARERGLTLSSVVQTAWGLLLGRLTGRRDVLFGCPVSGRPPEVEGVEEMIGLLLNTVVVRVATRPSDTAAQVLDAVQAQAVAMAEHHGVGLPDVQRAAGAGDLFDTMLVVENFPLSDRRRIPVAPGLDLAAVEIADATHYPLTVVVLPGESITIGLAYQPHAFADDTVREYGRLLVRLLHEIVADPDRPVGRLPLLDEDERAAVLAMGVVEPTRKRRPCLAEFAAWVRRKPGAQAVVCRDRSLTYAELERRANQLAHALVAHGVAPQDPVAVLLGRDVEMVVALLGVLKAGAVYVPMDPAYPRDRLAYMISDIRPAAALTTTDVHAALDVELPDGMPVLRLDDPATVAGRPGTDPATPRARFTPDALAYVIYTSGTTGRPKGVAVTHRGIPDLVALQEEVVGITSEDRYLQFASTSFDVAFWQTMVALLSGGTSVIAPDEARVPGDELVAYIREHRVTGINLLPSFVAALPDDLEIDRDVLMMVGAERLDPAIVRRWGRRRRFLNAYGPTEATINATMWVHDPDEPVEAGPVPIGRPDPNVRAYVLDDGLMPVGVGETGELYLAGPGLARGYVNRPDLTAAAFVADPFGEPGSRMYRTGDRVRWRPDGQLVFLGRGDDQVKIRGFRIELAEIETVLGRHPAVRGCAVVVREDRPGDRRIVGYVLPAGDAPLDVATLLADAATQLPDHMVPSALVELDELPLGPSGKLDRAALPAPAVAATAAREPATAAEALLLEVFRDVLGRGVVNGGDVQLDDAFLDVGGDSIVSLQVVSRARRRGLVLTARDVFEGATVAGIAARAVTADLAATGEPAAGDAPLTPAAREFLALCAAGGAAPDAFCLWVDLVVPAGGDLARWEAVLDGVLARHDVLRARLVDGAEPVLRIPPVGAVTGADVLTRVAVAPDGIEAVAAARLEETRAGMDLRRGPLLRAVWLDAGDAVPGRLLLVAHHVAVDGASWRILVDDVAHLYESGAPDLPRVGASYLGWARAVAAAVPARRGELPHWQRVAADVAPLGARPLDPARDTMATAVHRELRLDPDAAHAVLTALPAAHGTAPDAVLITAVAMAVRAWRGEHVVTVAREGHGRPELLPDGSGPVDLSSTVGWLSASHPVRVEATDAARTLAAVAEQLAAAGDGLGSGILGDLVGGTAPRISVNYLGRLQTAATEPVVWRPAPGSDPIGSGGDADLPQPRELMVNAIAVDGRAGAELVVRIFWAPGVFPGDEPAALVEHLRAALAALAGSAAP</sequence>
<dbReference type="InterPro" id="IPR009081">
    <property type="entry name" value="PP-bd_ACP"/>
</dbReference>
<dbReference type="Gene3D" id="3.40.50.980">
    <property type="match status" value="4"/>
</dbReference>
<name>A0A543DQZ9_9PSEU</name>
<dbReference type="PROSITE" id="PS00012">
    <property type="entry name" value="PHOSPHOPANTETHEINE"/>
    <property type="match status" value="2"/>
</dbReference>
<dbReference type="PROSITE" id="PS50075">
    <property type="entry name" value="CARRIER"/>
    <property type="match status" value="2"/>
</dbReference>
<evidence type="ECO:0000256" key="3">
    <source>
        <dbReference type="ARBA" id="ARBA00022553"/>
    </source>
</evidence>
<dbReference type="InterPro" id="IPR023213">
    <property type="entry name" value="CAT-like_dom_sf"/>
</dbReference>
<dbReference type="InterPro" id="IPR006162">
    <property type="entry name" value="Ppantetheine_attach_site"/>
</dbReference>
<feature type="domain" description="Carrier" evidence="4">
    <location>
        <begin position="970"/>
        <end position="1044"/>
    </location>
</feature>
<dbReference type="PANTHER" id="PTHR45527:SF1">
    <property type="entry name" value="FATTY ACID SYNTHASE"/>
    <property type="match status" value="1"/>
</dbReference>
<dbReference type="InterPro" id="IPR036736">
    <property type="entry name" value="ACP-like_sf"/>
</dbReference>
<dbReference type="Pfam" id="PF00501">
    <property type="entry name" value="AMP-binding"/>
    <property type="match status" value="2"/>
</dbReference>
<proteinExistence type="predicted"/>
<comment type="cofactor">
    <cofactor evidence="1">
        <name>pantetheine 4'-phosphate</name>
        <dbReference type="ChEBI" id="CHEBI:47942"/>
    </cofactor>
</comment>
<dbReference type="PANTHER" id="PTHR45527">
    <property type="entry name" value="NONRIBOSOMAL PEPTIDE SYNTHETASE"/>
    <property type="match status" value="1"/>
</dbReference>
<dbReference type="RefSeq" id="WP_142056124.1">
    <property type="nucleotide sequence ID" value="NZ_VFPA01000002.1"/>
</dbReference>
<comment type="caution">
    <text evidence="5">The sequence shown here is derived from an EMBL/GenBank/DDBJ whole genome shotgun (WGS) entry which is preliminary data.</text>
</comment>
<dbReference type="InterPro" id="IPR001242">
    <property type="entry name" value="Condensation_dom"/>
</dbReference>
<dbReference type="SUPFAM" id="SSF56801">
    <property type="entry name" value="Acetyl-CoA synthetase-like"/>
    <property type="match status" value="2"/>
</dbReference>
<dbReference type="Gene3D" id="3.30.559.10">
    <property type="entry name" value="Chloramphenicol acetyltransferase-like domain"/>
    <property type="match status" value="3"/>
</dbReference>
<dbReference type="GO" id="GO:0008610">
    <property type="term" value="P:lipid biosynthetic process"/>
    <property type="evidence" value="ECO:0007669"/>
    <property type="project" value="UniProtKB-ARBA"/>
</dbReference>
<dbReference type="PROSITE" id="PS00455">
    <property type="entry name" value="AMP_BINDING"/>
    <property type="match status" value="2"/>
</dbReference>
<dbReference type="Gene3D" id="2.30.38.10">
    <property type="entry name" value="Luciferase, Domain 3"/>
    <property type="match status" value="2"/>
</dbReference>
<evidence type="ECO:0000313" key="6">
    <source>
        <dbReference type="Proteomes" id="UP000315677"/>
    </source>
</evidence>
<dbReference type="Pfam" id="PF00550">
    <property type="entry name" value="PP-binding"/>
    <property type="match status" value="2"/>
</dbReference>
<dbReference type="InterPro" id="IPR020806">
    <property type="entry name" value="PKS_PP-bd"/>
</dbReference>
<evidence type="ECO:0000313" key="5">
    <source>
        <dbReference type="EMBL" id="TQM11753.1"/>
    </source>
</evidence>
<dbReference type="Pfam" id="PF13193">
    <property type="entry name" value="AMP-binding_C"/>
    <property type="match status" value="2"/>
</dbReference>
<dbReference type="NCBIfam" id="TIGR01733">
    <property type="entry name" value="AA-adenyl-dom"/>
    <property type="match status" value="2"/>
</dbReference>
<dbReference type="InterPro" id="IPR025110">
    <property type="entry name" value="AMP-bd_C"/>
</dbReference>
<dbReference type="FunFam" id="3.30.300.30:FF:000010">
    <property type="entry name" value="Enterobactin synthetase component F"/>
    <property type="match status" value="2"/>
</dbReference>
<evidence type="ECO:0000256" key="1">
    <source>
        <dbReference type="ARBA" id="ARBA00001957"/>
    </source>
</evidence>
<evidence type="ECO:0000256" key="2">
    <source>
        <dbReference type="ARBA" id="ARBA00022450"/>
    </source>
</evidence>
<reference evidence="5 6" key="1">
    <citation type="submission" date="2019-06" db="EMBL/GenBank/DDBJ databases">
        <title>Sequencing the genomes of 1000 actinobacteria strains.</title>
        <authorList>
            <person name="Klenk H.-P."/>
        </authorList>
    </citation>
    <scope>NUCLEOTIDE SEQUENCE [LARGE SCALE GENOMIC DNA]</scope>
    <source>
        <strain evidence="5 6">DSM 45301</strain>
    </source>
</reference>
<evidence type="ECO:0000259" key="4">
    <source>
        <dbReference type="PROSITE" id="PS50075"/>
    </source>
</evidence>
<dbReference type="Proteomes" id="UP000315677">
    <property type="component" value="Unassembled WGS sequence"/>
</dbReference>
<protein>
    <submittedName>
        <fullName evidence="5">Amino acid adenylation domain-containing protein</fullName>
    </submittedName>
</protein>
<dbReference type="CDD" id="cd05930">
    <property type="entry name" value="A_NRPS"/>
    <property type="match status" value="2"/>
</dbReference>
<dbReference type="GO" id="GO:0043041">
    <property type="term" value="P:amino acid activation for nonribosomal peptide biosynthetic process"/>
    <property type="evidence" value="ECO:0007669"/>
    <property type="project" value="TreeGrafter"/>
</dbReference>
<dbReference type="InterPro" id="IPR000873">
    <property type="entry name" value="AMP-dep_synth/lig_dom"/>
</dbReference>
<organism evidence="5 6">
    <name type="scientific">Pseudonocardia kunmingensis</name>
    <dbReference type="NCBI Taxonomy" id="630975"/>
    <lineage>
        <taxon>Bacteria</taxon>
        <taxon>Bacillati</taxon>
        <taxon>Actinomycetota</taxon>
        <taxon>Actinomycetes</taxon>
        <taxon>Pseudonocardiales</taxon>
        <taxon>Pseudonocardiaceae</taxon>
        <taxon>Pseudonocardia</taxon>
    </lineage>
</organism>
<gene>
    <name evidence="5" type="ORF">FB558_4323</name>
</gene>
<dbReference type="InterPro" id="IPR010071">
    <property type="entry name" value="AA_adenyl_dom"/>
</dbReference>
<dbReference type="Gene3D" id="3.30.559.30">
    <property type="entry name" value="Nonribosomal peptide synthetase, condensation domain"/>
    <property type="match status" value="3"/>
</dbReference>
<dbReference type="InterPro" id="IPR020845">
    <property type="entry name" value="AMP-binding_CS"/>
</dbReference>
<accession>A0A543DQZ9</accession>
<dbReference type="FunFam" id="3.40.50.980:FF:000001">
    <property type="entry name" value="Non-ribosomal peptide synthetase"/>
    <property type="match status" value="2"/>
</dbReference>
<dbReference type="Gene3D" id="3.30.300.30">
    <property type="match status" value="2"/>
</dbReference>
<keyword evidence="6" id="KW-1185">Reference proteome</keyword>
<dbReference type="GO" id="GO:0044550">
    <property type="term" value="P:secondary metabolite biosynthetic process"/>
    <property type="evidence" value="ECO:0007669"/>
    <property type="project" value="UniProtKB-ARBA"/>
</dbReference>
<dbReference type="InterPro" id="IPR045851">
    <property type="entry name" value="AMP-bd_C_sf"/>
</dbReference>
<dbReference type="FunFam" id="3.40.50.12780:FF:000012">
    <property type="entry name" value="Non-ribosomal peptide synthetase"/>
    <property type="match status" value="1"/>
</dbReference>
<dbReference type="Pfam" id="PF00668">
    <property type="entry name" value="Condensation"/>
    <property type="match status" value="3"/>
</dbReference>
<keyword evidence="3" id="KW-0597">Phosphoprotein</keyword>